<gene>
    <name evidence="3" type="ORF">F0U60_00550</name>
</gene>
<proteinExistence type="predicted"/>
<dbReference type="InterPro" id="IPR050491">
    <property type="entry name" value="AmpC-like"/>
</dbReference>
<dbReference type="Gene3D" id="3.40.710.10">
    <property type="entry name" value="DD-peptidase/beta-lactamase superfamily"/>
    <property type="match status" value="1"/>
</dbReference>
<protein>
    <submittedName>
        <fullName evidence="3">Beta-lactamase family protein</fullName>
    </submittedName>
</protein>
<name>A0ABY9WHU4_9BACT</name>
<feature type="chain" id="PRO_5045505792" evidence="1">
    <location>
        <begin position="24"/>
        <end position="355"/>
    </location>
</feature>
<reference evidence="3 4" key="1">
    <citation type="submission" date="2019-08" db="EMBL/GenBank/DDBJ databases">
        <title>Archangium and Cystobacter genomes.</title>
        <authorList>
            <person name="Chen I.-C.K."/>
            <person name="Wielgoss S."/>
        </authorList>
    </citation>
    <scope>NUCLEOTIDE SEQUENCE [LARGE SCALE GENOMIC DNA]</scope>
    <source>
        <strain evidence="3 4">Cbm 6</strain>
    </source>
</reference>
<dbReference type="EMBL" id="CP043494">
    <property type="protein sequence ID" value="WNG42754.1"/>
    <property type="molecule type" value="Genomic_DNA"/>
</dbReference>
<organism evidence="3 4">
    <name type="scientific">Archangium minus</name>
    <dbReference type="NCBI Taxonomy" id="83450"/>
    <lineage>
        <taxon>Bacteria</taxon>
        <taxon>Pseudomonadati</taxon>
        <taxon>Myxococcota</taxon>
        <taxon>Myxococcia</taxon>
        <taxon>Myxococcales</taxon>
        <taxon>Cystobacterineae</taxon>
        <taxon>Archangiaceae</taxon>
        <taxon>Archangium</taxon>
    </lineage>
</organism>
<dbReference type="PANTHER" id="PTHR46825:SF9">
    <property type="entry name" value="BETA-LACTAMASE-RELATED DOMAIN-CONTAINING PROTEIN"/>
    <property type="match status" value="1"/>
</dbReference>
<sequence length="355" mass="38159">MMMKRFVLAAALSLGASWSTAHAEPSLESCSSCCLETEGSLSAQLKERIDKFVGERMQHGHIPGLSLVVLREGKPVYVRGYGSSNLATGESMTSCSLVSIGSTTKSMTALALMQLVEQGQVDLEAPVTRYIPWFQTADGKGSSILVKQLLAHTSGMPAKSLLEGTTDAGALERRVRSFSQLSLAFPPGQGWMYSNTGYAVLGLIVQRVSGMSYELYLASHVIHPLMMKHTTFGPPEGTTAPLAQGYVWTRGETRPAPMLLAREQHPAGSSTYSSARDVSSYLAALLAKGQGLHSRVITPESLREMWQPAAATSATGAYGYGWELGSMFGRQAVYHDGSVVGSGSMFRSWPRALPR</sequence>
<dbReference type="PANTHER" id="PTHR46825">
    <property type="entry name" value="D-ALANYL-D-ALANINE-CARBOXYPEPTIDASE/ENDOPEPTIDASE AMPH"/>
    <property type="match status" value="1"/>
</dbReference>
<evidence type="ECO:0000313" key="4">
    <source>
        <dbReference type="Proteomes" id="UP001611383"/>
    </source>
</evidence>
<feature type="signal peptide" evidence="1">
    <location>
        <begin position="1"/>
        <end position="23"/>
    </location>
</feature>
<dbReference type="Pfam" id="PF00144">
    <property type="entry name" value="Beta-lactamase"/>
    <property type="match status" value="1"/>
</dbReference>
<accession>A0ABY9WHU4</accession>
<feature type="domain" description="Beta-lactamase-related" evidence="2">
    <location>
        <begin position="49"/>
        <end position="346"/>
    </location>
</feature>
<dbReference type="Proteomes" id="UP001611383">
    <property type="component" value="Chromosome"/>
</dbReference>
<dbReference type="InterPro" id="IPR012338">
    <property type="entry name" value="Beta-lactam/transpept-like"/>
</dbReference>
<dbReference type="InterPro" id="IPR001466">
    <property type="entry name" value="Beta-lactam-related"/>
</dbReference>
<dbReference type="SUPFAM" id="SSF56601">
    <property type="entry name" value="beta-lactamase/transpeptidase-like"/>
    <property type="match status" value="1"/>
</dbReference>
<keyword evidence="1" id="KW-0732">Signal</keyword>
<evidence type="ECO:0000313" key="3">
    <source>
        <dbReference type="EMBL" id="WNG42754.1"/>
    </source>
</evidence>
<evidence type="ECO:0000259" key="2">
    <source>
        <dbReference type="Pfam" id="PF00144"/>
    </source>
</evidence>
<evidence type="ECO:0000256" key="1">
    <source>
        <dbReference type="SAM" id="SignalP"/>
    </source>
</evidence>
<keyword evidence="4" id="KW-1185">Reference proteome</keyword>